<dbReference type="Proteomes" id="UP001626628">
    <property type="component" value="Chromosome"/>
</dbReference>
<evidence type="ECO:0000313" key="2">
    <source>
        <dbReference type="EMBL" id="WXK78815.1"/>
    </source>
</evidence>
<keyword evidence="1" id="KW-1133">Transmembrane helix</keyword>
<reference evidence="2 3" key="1">
    <citation type="submission" date="2024-03" db="EMBL/GenBank/DDBJ databases">
        <title>The complete genome of Streptomyces sirii sp.nov.</title>
        <authorList>
            <person name="Zakalyukina Y.V."/>
            <person name="Belik A.R."/>
            <person name="Biryukov M.V."/>
            <person name="Baturina O.A."/>
            <person name="Kabilov M.R."/>
        </authorList>
    </citation>
    <scope>NUCLEOTIDE SEQUENCE [LARGE SCALE GENOMIC DNA]</scope>
    <source>
        <strain evidence="2 3">BP-8</strain>
    </source>
</reference>
<organism evidence="2 3">
    <name type="scientific">Streptomyces sirii</name>
    <dbReference type="NCBI Taxonomy" id="3127701"/>
    <lineage>
        <taxon>Bacteria</taxon>
        <taxon>Bacillati</taxon>
        <taxon>Actinomycetota</taxon>
        <taxon>Actinomycetes</taxon>
        <taxon>Kitasatosporales</taxon>
        <taxon>Streptomycetaceae</taxon>
        <taxon>Streptomyces</taxon>
    </lineage>
</organism>
<protein>
    <recommendedName>
        <fullName evidence="4">Integral membrane protein</fullName>
    </recommendedName>
</protein>
<feature type="transmembrane region" description="Helical" evidence="1">
    <location>
        <begin position="123"/>
        <end position="143"/>
    </location>
</feature>
<proteinExistence type="predicted"/>
<feature type="transmembrane region" description="Helical" evidence="1">
    <location>
        <begin position="97"/>
        <end position="117"/>
    </location>
</feature>
<keyword evidence="3" id="KW-1185">Reference proteome</keyword>
<dbReference type="RefSeq" id="WP_399148717.1">
    <property type="nucleotide sequence ID" value="NZ_CP147982.1"/>
</dbReference>
<evidence type="ECO:0000313" key="3">
    <source>
        <dbReference type="Proteomes" id="UP001626628"/>
    </source>
</evidence>
<sequence>MSEYASASGAPSAAQDAAAALARAQELRSTVKDGTKWYVRYQVIYGCASAVLVLAIGLLSRPYGVALGIGFWCAVVAGLSVYAARQRVARLGFGRRHSGLIIAWALLYGAVLVPGMIWFQDAAAWWVSGALVVALPGLIGGYLEARR</sequence>
<accession>A0ABZ2QQV9</accession>
<feature type="transmembrane region" description="Helical" evidence="1">
    <location>
        <begin position="38"/>
        <end position="59"/>
    </location>
</feature>
<feature type="transmembrane region" description="Helical" evidence="1">
    <location>
        <begin position="65"/>
        <end position="85"/>
    </location>
</feature>
<dbReference type="EMBL" id="CP147982">
    <property type="protein sequence ID" value="WXK78815.1"/>
    <property type="molecule type" value="Genomic_DNA"/>
</dbReference>
<keyword evidence="1" id="KW-0472">Membrane</keyword>
<keyword evidence="1" id="KW-0812">Transmembrane</keyword>
<gene>
    <name evidence="2" type="ORF">WAB15_24090</name>
</gene>
<name>A0ABZ2QQV9_9ACTN</name>
<evidence type="ECO:0000256" key="1">
    <source>
        <dbReference type="SAM" id="Phobius"/>
    </source>
</evidence>
<evidence type="ECO:0008006" key="4">
    <source>
        <dbReference type="Google" id="ProtNLM"/>
    </source>
</evidence>